<dbReference type="PANTHER" id="PTHR33254">
    <property type="entry name" value="4-HYDROXY-4-METHYL-2-OXOGLUTARATE ALDOLASE 3-RELATED"/>
    <property type="match status" value="1"/>
</dbReference>
<proteinExistence type="inferred from homology"/>
<name>A0A1W0CNY9_9NEIS</name>
<organism evidence="12 13">
    <name type="scientific">Chromobacterium haemolyticum</name>
    <dbReference type="NCBI Taxonomy" id="394935"/>
    <lineage>
        <taxon>Bacteria</taxon>
        <taxon>Pseudomonadati</taxon>
        <taxon>Pseudomonadota</taxon>
        <taxon>Betaproteobacteria</taxon>
        <taxon>Neisseriales</taxon>
        <taxon>Chromobacteriaceae</taxon>
        <taxon>Chromobacterium</taxon>
    </lineage>
</organism>
<dbReference type="OrthoDB" id="943692at2"/>
<keyword evidence="9" id="KW-0460">Magnesium</keyword>
<dbReference type="AlphaFoldDB" id="A0A1W0CNY9"/>
<comment type="caution">
    <text evidence="12">The sequence shown here is derived from an EMBL/GenBank/DDBJ whole genome shotgun (WGS) entry which is preliminary data.</text>
</comment>
<comment type="catalytic activity">
    <reaction evidence="1 10">
        <text>4-hydroxy-4-methyl-2-oxoglutarate = 2 pyruvate</text>
        <dbReference type="Rhea" id="RHEA:22748"/>
        <dbReference type="ChEBI" id="CHEBI:15361"/>
        <dbReference type="ChEBI" id="CHEBI:58276"/>
        <dbReference type="EC" id="4.1.3.17"/>
    </reaction>
</comment>
<evidence type="ECO:0000313" key="12">
    <source>
        <dbReference type="EMBL" id="OQS36524.1"/>
    </source>
</evidence>
<evidence type="ECO:0000256" key="5">
    <source>
        <dbReference type="ARBA" id="ARBA00022723"/>
    </source>
</evidence>
<comment type="cofactor">
    <cofactor evidence="9">
        <name>Mg(2+)</name>
        <dbReference type="ChEBI" id="CHEBI:18420"/>
    </cofactor>
</comment>
<dbReference type="InterPro" id="IPR010203">
    <property type="entry name" value="RraA"/>
</dbReference>
<evidence type="ECO:0000313" key="13">
    <source>
        <dbReference type="Proteomes" id="UP000192721"/>
    </source>
</evidence>
<dbReference type="EC" id="4.1.1.112" evidence="10"/>
<feature type="binding site" evidence="9">
    <location>
        <position position="98"/>
    </location>
    <ligand>
        <name>Mg(2+)</name>
        <dbReference type="ChEBI" id="CHEBI:18420"/>
    </ligand>
</feature>
<dbReference type="GO" id="GO:0051252">
    <property type="term" value="P:regulation of RNA metabolic process"/>
    <property type="evidence" value="ECO:0007669"/>
    <property type="project" value="InterPro"/>
</dbReference>
<dbReference type="GO" id="GO:0008948">
    <property type="term" value="F:oxaloacetate decarboxylase activity"/>
    <property type="evidence" value="ECO:0007669"/>
    <property type="project" value="UniProtKB-EC"/>
</dbReference>
<comment type="cofactor">
    <cofactor evidence="2 10">
        <name>a divalent metal cation</name>
        <dbReference type="ChEBI" id="CHEBI:60240"/>
    </cofactor>
</comment>
<dbReference type="GO" id="GO:0008428">
    <property type="term" value="F:ribonuclease inhibitor activity"/>
    <property type="evidence" value="ECO:0007669"/>
    <property type="project" value="InterPro"/>
</dbReference>
<protein>
    <recommendedName>
        <fullName evidence="10">4-hydroxy-4-methyl-2-oxoglutarate aldolase</fullName>
        <shortName evidence="10">HMG aldolase</shortName>
        <ecNumber evidence="10">4.1.1.112</ecNumber>
        <ecNumber evidence="10">4.1.3.17</ecNumber>
    </recommendedName>
    <alternativeName>
        <fullName evidence="10">Oxaloacetate decarboxylase</fullName>
    </alternativeName>
</protein>
<keyword evidence="14" id="KW-1185">Reference proteome</keyword>
<dbReference type="Proteomes" id="UP000192721">
    <property type="component" value="Unassembled WGS sequence"/>
</dbReference>
<sequence>MDFHTADLCDQFDEQLQVLTPALQRYGGQTRFYGRIETLKLFEDNSLVREALSQNGAGKVLVVDGGGSLRCALLGDQLGVLAVANDWAGVVINGCIRDSAALNKLALGIRALGVHPRKSVKRGEGQRNLSVEFGQVRFSPGHWLYADEDGVVVAPGALHPAP</sequence>
<dbReference type="EMBL" id="JAFLRD010000005">
    <property type="protein sequence ID" value="MBO0415303.1"/>
    <property type="molecule type" value="Genomic_DNA"/>
</dbReference>
<dbReference type="NCBIfam" id="NF009134">
    <property type="entry name" value="PRK12487.1"/>
    <property type="match status" value="1"/>
</dbReference>
<feature type="binding site" evidence="9">
    <location>
        <begin position="75"/>
        <end position="78"/>
    </location>
    <ligand>
        <name>substrate</name>
    </ligand>
</feature>
<dbReference type="Gene3D" id="3.50.30.40">
    <property type="entry name" value="Ribonuclease E inhibitor RraA/RraA-like"/>
    <property type="match status" value="1"/>
</dbReference>
<evidence type="ECO:0000256" key="2">
    <source>
        <dbReference type="ARBA" id="ARBA00001968"/>
    </source>
</evidence>
<evidence type="ECO:0000256" key="7">
    <source>
        <dbReference type="ARBA" id="ARBA00025046"/>
    </source>
</evidence>
<comment type="function">
    <text evidence="7 10">Catalyzes the aldol cleavage of 4-hydroxy-4-methyl-2-oxoglutarate (HMG) into 2 molecules of pyruvate. Also contains a secondary oxaloacetate (OAA) decarboxylase activity due to the common pyruvate enolate transition state formed following C-C bond cleavage in the retro-aldol and decarboxylation reactions.</text>
</comment>
<dbReference type="GeneID" id="58559186"/>
<dbReference type="NCBIfam" id="TIGR01935">
    <property type="entry name" value="NOT-MenG"/>
    <property type="match status" value="1"/>
</dbReference>
<evidence type="ECO:0000313" key="14">
    <source>
        <dbReference type="Proteomes" id="UP000664349"/>
    </source>
</evidence>
<gene>
    <name evidence="11" type="primary">rraA</name>
    <name evidence="12" type="ORF">B0T45_15775</name>
    <name evidence="11" type="ORF">J1C50_07250</name>
</gene>
<dbReference type="CDD" id="cd16841">
    <property type="entry name" value="RraA_family"/>
    <property type="match status" value="1"/>
</dbReference>
<dbReference type="EMBL" id="MUKV01000022">
    <property type="protein sequence ID" value="OQS36524.1"/>
    <property type="molecule type" value="Genomic_DNA"/>
</dbReference>
<dbReference type="Pfam" id="PF03737">
    <property type="entry name" value="RraA-like"/>
    <property type="match status" value="1"/>
</dbReference>
<evidence type="ECO:0000256" key="4">
    <source>
        <dbReference type="ARBA" id="ARBA00011233"/>
    </source>
</evidence>
<comment type="catalytic activity">
    <reaction evidence="8 10">
        <text>oxaloacetate + H(+) = pyruvate + CO2</text>
        <dbReference type="Rhea" id="RHEA:15641"/>
        <dbReference type="ChEBI" id="CHEBI:15361"/>
        <dbReference type="ChEBI" id="CHEBI:15378"/>
        <dbReference type="ChEBI" id="CHEBI:16452"/>
        <dbReference type="ChEBI" id="CHEBI:16526"/>
        <dbReference type="EC" id="4.1.1.112"/>
    </reaction>
</comment>
<accession>A0A1W0CNY9</accession>
<keyword evidence="6 10" id="KW-0456">Lyase</keyword>
<evidence type="ECO:0000256" key="10">
    <source>
        <dbReference type="RuleBase" id="RU004338"/>
    </source>
</evidence>
<dbReference type="NCBIfam" id="NF006875">
    <property type="entry name" value="PRK09372.1"/>
    <property type="match status" value="1"/>
</dbReference>
<comment type="subunit">
    <text evidence="4 10">Homotrimer.</text>
</comment>
<comment type="similarity">
    <text evidence="3 10">Belongs to the class II aldolase/RraA-like family.</text>
</comment>
<dbReference type="InterPro" id="IPR005493">
    <property type="entry name" value="RraA/RraA-like"/>
</dbReference>
<keyword evidence="5 9" id="KW-0479">Metal-binding</keyword>
<evidence type="ECO:0000256" key="8">
    <source>
        <dbReference type="ARBA" id="ARBA00047973"/>
    </source>
</evidence>
<evidence type="ECO:0000256" key="1">
    <source>
        <dbReference type="ARBA" id="ARBA00001342"/>
    </source>
</evidence>
<dbReference type="InterPro" id="IPR036704">
    <property type="entry name" value="RraA/RraA-like_sf"/>
</dbReference>
<dbReference type="Proteomes" id="UP000664349">
    <property type="component" value="Unassembled WGS sequence"/>
</dbReference>
<evidence type="ECO:0000256" key="6">
    <source>
        <dbReference type="ARBA" id="ARBA00023239"/>
    </source>
</evidence>
<evidence type="ECO:0000313" key="11">
    <source>
        <dbReference type="EMBL" id="MBO0415303.1"/>
    </source>
</evidence>
<feature type="binding site" evidence="9">
    <location>
        <position position="97"/>
    </location>
    <ligand>
        <name>substrate</name>
    </ligand>
</feature>
<reference evidence="11 14" key="2">
    <citation type="submission" date="2021-03" db="EMBL/GenBank/DDBJ databases">
        <title>First Case of infection caused by Chromobacterium haemolyticum derived from water in China.</title>
        <authorList>
            <person name="Chen J."/>
            <person name="Liu C."/>
        </authorList>
    </citation>
    <scope>NUCLEOTIDE SEQUENCE [LARGE SCALE GENOMIC DNA]</scope>
    <source>
        <strain evidence="11 14">WJ-5</strain>
    </source>
</reference>
<dbReference type="GO" id="GO:0046872">
    <property type="term" value="F:metal ion binding"/>
    <property type="evidence" value="ECO:0007669"/>
    <property type="project" value="UniProtKB-KW"/>
</dbReference>
<dbReference type="EC" id="4.1.3.17" evidence="10"/>
<dbReference type="PANTHER" id="PTHR33254:SF4">
    <property type="entry name" value="4-HYDROXY-4-METHYL-2-OXOGLUTARATE ALDOLASE 3-RELATED"/>
    <property type="match status" value="1"/>
</dbReference>
<dbReference type="GO" id="GO:0047443">
    <property type="term" value="F:4-hydroxy-4-methyl-2-oxoglutarate aldolase activity"/>
    <property type="evidence" value="ECO:0007669"/>
    <property type="project" value="UniProtKB-EC"/>
</dbReference>
<reference evidence="12 13" key="1">
    <citation type="submission" date="2017-02" db="EMBL/GenBank/DDBJ databases">
        <title>Chromobacterium haemolyticum H5244.</title>
        <authorList>
            <person name="Gulvik C.A."/>
        </authorList>
    </citation>
    <scope>NUCLEOTIDE SEQUENCE [LARGE SCALE GENOMIC DNA]</scope>
    <source>
        <strain evidence="12 13">H5244</strain>
    </source>
</reference>
<dbReference type="RefSeq" id="WP_019104532.1">
    <property type="nucleotide sequence ID" value="NZ_AP019312.1"/>
</dbReference>
<evidence type="ECO:0000256" key="9">
    <source>
        <dbReference type="PIRSR" id="PIRSR605493-1"/>
    </source>
</evidence>
<dbReference type="SUPFAM" id="SSF89562">
    <property type="entry name" value="RraA-like"/>
    <property type="match status" value="1"/>
</dbReference>
<evidence type="ECO:0000256" key="3">
    <source>
        <dbReference type="ARBA" id="ARBA00008621"/>
    </source>
</evidence>